<dbReference type="RefSeq" id="WP_184949228.1">
    <property type="nucleotide sequence ID" value="NZ_BOMC01000050.1"/>
</dbReference>
<dbReference type="GO" id="GO:0003700">
    <property type="term" value="F:DNA-binding transcription factor activity"/>
    <property type="evidence" value="ECO:0007669"/>
    <property type="project" value="TreeGrafter"/>
</dbReference>
<dbReference type="InterPro" id="IPR009057">
    <property type="entry name" value="Homeodomain-like_sf"/>
</dbReference>
<proteinExistence type="predicted"/>
<dbReference type="GO" id="GO:0000976">
    <property type="term" value="F:transcription cis-regulatory region binding"/>
    <property type="evidence" value="ECO:0007669"/>
    <property type="project" value="TreeGrafter"/>
</dbReference>
<dbReference type="Pfam" id="PF00440">
    <property type="entry name" value="TetR_N"/>
    <property type="match status" value="1"/>
</dbReference>
<evidence type="ECO:0000313" key="7">
    <source>
        <dbReference type="Proteomes" id="UP000542742"/>
    </source>
</evidence>
<feature type="domain" description="HTH tetR-type" evidence="5">
    <location>
        <begin position="6"/>
        <end position="66"/>
    </location>
</feature>
<dbReference type="Proteomes" id="UP000542742">
    <property type="component" value="Unassembled WGS sequence"/>
</dbReference>
<comment type="caution">
    <text evidence="6">The sequence shown here is derived from an EMBL/GenBank/DDBJ whole genome shotgun (WGS) entry which is preliminary data.</text>
</comment>
<evidence type="ECO:0000313" key="6">
    <source>
        <dbReference type="EMBL" id="MBB4690245.1"/>
    </source>
</evidence>
<dbReference type="Gene3D" id="1.10.357.10">
    <property type="entry name" value="Tetracycline Repressor, domain 2"/>
    <property type="match status" value="1"/>
</dbReference>
<evidence type="ECO:0000256" key="3">
    <source>
        <dbReference type="ARBA" id="ARBA00023163"/>
    </source>
</evidence>
<dbReference type="InterPro" id="IPR041478">
    <property type="entry name" value="TetR_C_27"/>
</dbReference>
<protein>
    <submittedName>
        <fullName evidence="6">AcrR family transcriptional regulator</fullName>
    </submittedName>
</protein>
<dbReference type="Pfam" id="PF17935">
    <property type="entry name" value="TetR_C_27"/>
    <property type="match status" value="1"/>
</dbReference>
<dbReference type="SUPFAM" id="SSF46689">
    <property type="entry name" value="Homeodomain-like"/>
    <property type="match status" value="1"/>
</dbReference>
<dbReference type="InterPro" id="IPR050109">
    <property type="entry name" value="HTH-type_TetR-like_transc_reg"/>
</dbReference>
<keyword evidence="3" id="KW-0804">Transcription</keyword>
<keyword evidence="1" id="KW-0805">Transcription regulation</keyword>
<evidence type="ECO:0000256" key="4">
    <source>
        <dbReference type="PROSITE-ProRule" id="PRU00335"/>
    </source>
</evidence>
<dbReference type="InterPro" id="IPR036271">
    <property type="entry name" value="Tet_transcr_reg_TetR-rel_C_sf"/>
</dbReference>
<reference evidence="6 7" key="1">
    <citation type="submission" date="2020-08" db="EMBL/GenBank/DDBJ databases">
        <title>Sequencing the genomes of 1000 actinobacteria strains.</title>
        <authorList>
            <person name="Klenk H.-P."/>
        </authorList>
    </citation>
    <scope>NUCLEOTIDE SEQUENCE [LARGE SCALE GENOMIC DNA]</scope>
    <source>
        <strain evidence="6 7">DSM 45518</strain>
    </source>
</reference>
<dbReference type="PANTHER" id="PTHR30055:SF151">
    <property type="entry name" value="TRANSCRIPTIONAL REGULATORY PROTEIN"/>
    <property type="match status" value="1"/>
</dbReference>
<accession>A0A7W7CNB9</accession>
<dbReference type="PRINTS" id="PR00455">
    <property type="entry name" value="HTHTETR"/>
</dbReference>
<keyword evidence="7" id="KW-1185">Reference proteome</keyword>
<dbReference type="PROSITE" id="PS50977">
    <property type="entry name" value="HTH_TETR_2"/>
    <property type="match status" value="1"/>
</dbReference>
<sequence>MRAGSPLDAETILSATEDVLRRYGPAKATVVDVGKELGVSHAAVYKHFPSKAALRDAVSRRWLNRDRDALAAIANDSATPPDQRLRSWLVALLAAKRAKAHDEPELFAAYKILVTENSVAAIDHVADLLGQLEAVLVAGMADGSFRPADPAGTARAVFTATTRFHHPGLADSWTQPGLEHELDVICTLLLDGLR</sequence>
<keyword evidence="2 4" id="KW-0238">DNA-binding</keyword>
<gene>
    <name evidence="6" type="ORF">BKA14_000393</name>
</gene>
<dbReference type="AlphaFoldDB" id="A0A7W7CNB9"/>
<dbReference type="SUPFAM" id="SSF48498">
    <property type="entry name" value="Tetracyclin repressor-like, C-terminal domain"/>
    <property type="match status" value="1"/>
</dbReference>
<dbReference type="EMBL" id="JACHMF010000001">
    <property type="protein sequence ID" value="MBB4690245.1"/>
    <property type="molecule type" value="Genomic_DNA"/>
</dbReference>
<dbReference type="InterPro" id="IPR001647">
    <property type="entry name" value="HTH_TetR"/>
</dbReference>
<dbReference type="PROSITE" id="PS01081">
    <property type="entry name" value="HTH_TETR_1"/>
    <property type="match status" value="1"/>
</dbReference>
<dbReference type="InterPro" id="IPR023772">
    <property type="entry name" value="DNA-bd_HTH_TetR-type_CS"/>
</dbReference>
<name>A0A7W7CNB9_9ACTN</name>
<evidence type="ECO:0000259" key="5">
    <source>
        <dbReference type="PROSITE" id="PS50977"/>
    </source>
</evidence>
<evidence type="ECO:0000256" key="2">
    <source>
        <dbReference type="ARBA" id="ARBA00023125"/>
    </source>
</evidence>
<dbReference type="PANTHER" id="PTHR30055">
    <property type="entry name" value="HTH-TYPE TRANSCRIPTIONAL REGULATOR RUTR"/>
    <property type="match status" value="1"/>
</dbReference>
<feature type="DNA-binding region" description="H-T-H motif" evidence="4">
    <location>
        <begin position="29"/>
        <end position="48"/>
    </location>
</feature>
<evidence type="ECO:0000256" key="1">
    <source>
        <dbReference type="ARBA" id="ARBA00023015"/>
    </source>
</evidence>
<organism evidence="6 7">
    <name type="scientific">Paractinoplanes abujensis</name>
    <dbReference type="NCBI Taxonomy" id="882441"/>
    <lineage>
        <taxon>Bacteria</taxon>
        <taxon>Bacillati</taxon>
        <taxon>Actinomycetota</taxon>
        <taxon>Actinomycetes</taxon>
        <taxon>Micromonosporales</taxon>
        <taxon>Micromonosporaceae</taxon>
        <taxon>Paractinoplanes</taxon>
    </lineage>
</organism>